<evidence type="ECO:0000313" key="3">
    <source>
        <dbReference type="EMBL" id="KAK8966142.1"/>
    </source>
</evidence>
<sequence length="322" mass="35978">MCYGLLSSELPLATWLWLLTAALSDPFLHPTLALKPPTRVSSHLADVTRHHATNTAGPSQSAAGLFVGTVAACCHHDRRDTISDPPPGPYGYVADYHNFYLCFHSCINRSPGPPAILKPPEIQSEQEALEIAITKLLLKSYYDIVRKNIEDIVPKAIMHFLNIEINSLIVVKISILLEIGRSYEFYRENESQAMMDRAPCRNARIAIYDHDEWIVEDVDEDNMNDLGYPYEVDAPNEAELDIPDFIEELAAAAGEEEEQLMVEGEEDAFGENLNFDLNKSARTLHKFVPSPPSESSIACLLTIWTTGRISMMIESMAKGISR</sequence>
<evidence type="ECO:0000313" key="4">
    <source>
        <dbReference type="Proteomes" id="UP001412067"/>
    </source>
</evidence>
<keyword evidence="1" id="KW-0732">Signal</keyword>
<dbReference type="Pfam" id="PF02212">
    <property type="entry name" value="GED"/>
    <property type="match status" value="1"/>
</dbReference>
<organism evidence="3 4">
    <name type="scientific">Platanthera guangdongensis</name>
    <dbReference type="NCBI Taxonomy" id="2320717"/>
    <lineage>
        <taxon>Eukaryota</taxon>
        <taxon>Viridiplantae</taxon>
        <taxon>Streptophyta</taxon>
        <taxon>Embryophyta</taxon>
        <taxon>Tracheophyta</taxon>
        <taxon>Spermatophyta</taxon>
        <taxon>Magnoliopsida</taxon>
        <taxon>Liliopsida</taxon>
        <taxon>Asparagales</taxon>
        <taxon>Orchidaceae</taxon>
        <taxon>Orchidoideae</taxon>
        <taxon>Orchideae</taxon>
        <taxon>Orchidinae</taxon>
        <taxon>Platanthera</taxon>
    </lineage>
</organism>
<keyword evidence="4" id="KW-1185">Reference proteome</keyword>
<accession>A0ABR2MQG8</accession>
<evidence type="ECO:0000256" key="1">
    <source>
        <dbReference type="SAM" id="SignalP"/>
    </source>
</evidence>
<feature type="signal peptide" evidence="1">
    <location>
        <begin position="1"/>
        <end position="24"/>
    </location>
</feature>
<proteinExistence type="predicted"/>
<gene>
    <name evidence="3" type="primary">DRP3A</name>
    <name evidence="3" type="ORF">KSP40_PGU011243</name>
</gene>
<reference evidence="3 4" key="1">
    <citation type="journal article" date="2022" name="Nat. Plants">
        <title>Genomes of leafy and leafless Platanthera orchids illuminate the evolution of mycoheterotrophy.</title>
        <authorList>
            <person name="Li M.H."/>
            <person name="Liu K.W."/>
            <person name="Li Z."/>
            <person name="Lu H.C."/>
            <person name="Ye Q.L."/>
            <person name="Zhang D."/>
            <person name="Wang J.Y."/>
            <person name="Li Y.F."/>
            <person name="Zhong Z.M."/>
            <person name="Liu X."/>
            <person name="Yu X."/>
            <person name="Liu D.K."/>
            <person name="Tu X.D."/>
            <person name="Liu B."/>
            <person name="Hao Y."/>
            <person name="Liao X.Y."/>
            <person name="Jiang Y.T."/>
            <person name="Sun W.H."/>
            <person name="Chen J."/>
            <person name="Chen Y.Q."/>
            <person name="Ai Y."/>
            <person name="Zhai J.W."/>
            <person name="Wu S.S."/>
            <person name="Zhou Z."/>
            <person name="Hsiao Y.Y."/>
            <person name="Wu W.L."/>
            <person name="Chen Y.Y."/>
            <person name="Lin Y.F."/>
            <person name="Hsu J.L."/>
            <person name="Li C.Y."/>
            <person name="Wang Z.W."/>
            <person name="Zhao X."/>
            <person name="Zhong W.Y."/>
            <person name="Ma X.K."/>
            <person name="Ma L."/>
            <person name="Huang J."/>
            <person name="Chen G.Z."/>
            <person name="Huang M.Z."/>
            <person name="Huang L."/>
            <person name="Peng D.H."/>
            <person name="Luo Y.B."/>
            <person name="Zou S.Q."/>
            <person name="Chen S.P."/>
            <person name="Lan S."/>
            <person name="Tsai W.C."/>
            <person name="Van de Peer Y."/>
            <person name="Liu Z.J."/>
        </authorList>
    </citation>
    <scope>NUCLEOTIDE SEQUENCE [LARGE SCALE GENOMIC DNA]</scope>
    <source>
        <strain evidence="3">Lor288</strain>
    </source>
</reference>
<dbReference type="EMBL" id="JBBWWR010000005">
    <property type="protein sequence ID" value="KAK8966142.1"/>
    <property type="molecule type" value="Genomic_DNA"/>
</dbReference>
<evidence type="ECO:0000259" key="2">
    <source>
        <dbReference type="SMART" id="SM00302"/>
    </source>
</evidence>
<feature type="chain" id="PRO_5046853386" evidence="1">
    <location>
        <begin position="25"/>
        <end position="322"/>
    </location>
</feature>
<feature type="domain" description="Dynamin GTPase effector" evidence="2">
    <location>
        <begin position="126"/>
        <end position="218"/>
    </location>
</feature>
<dbReference type="Proteomes" id="UP001412067">
    <property type="component" value="Unassembled WGS sequence"/>
</dbReference>
<dbReference type="InterPro" id="IPR003130">
    <property type="entry name" value="GED"/>
</dbReference>
<dbReference type="SMART" id="SM00302">
    <property type="entry name" value="GED"/>
    <property type="match status" value="1"/>
</dbReference>
<comment type="caution">
    <text evidence="3">The sequence shown here is derived from an EMBL/GenBank/DDBJ whole genome shotgun (WGS) entry which is preliminary data.</text>
</comment>
<dbReference type="Gene3D" id="1.20.120.1240">
    <property type="entry name" value="Dynamin, middle domain"/>
    <property type="match status" value="1"/>
</dbReference>
<name>A0ABR2MQG8_9ASPA</name>
<protein>
    <submittedName>
        <fullName evidence="3">Dynamin-related protein 3A</fullName>
    </submittedName>
</protein>